<dbReference type="EMBL" id="JAPZBQ010000005">
    <property type="protein sequence ID" value="KAJ5330171.1"/>
    <property type="molecule type" value="Genomic_DNA"/>
</dbReference>
<comment type="subcellular location">
    <subcellularLocation>
        <location evidence="1">Membrane</location>
        <topology evidence="1">Multi-pass membrane protein</topology>
    </subcellularLocation>
</comment>
<evidence type="ECO:0000256" key="3">
    <source>
        <dbReference type="ARBA" id="ARBA00022989"/>
    </source>
</evidence>
<sequence>MLHGPDYWKHVLIIVPIVATAFATLCFTLRIYSRLKVLRGLRVEDILMGVGLICTYGVAACIVYCEFAISLAMTPSSKIITSVQRASLTLAQGGIFGNFQWNNGVRSLWVRFTDTVQANWILTKFWPSAQVFVKISILILLRKLLGTVDWFRRSISGAIIFVAAWGITALVGNTLQCWPVQYFWIKEIKGHCMSGQTTFFIIIGALSSAEDVFILCLPLPVVWNLQMPRREKIELTILFTIGCL</sequence>
<name>A0A9W9UBB5_PENBR</name>
<feature type="transmembrane region" description="Helical" evidence="6">
    <location>
        <begin position="198"/>
        <end position="223"/>
    </location>
</feature>
<evidence type="ECO:0000313" key="8">
    <source>
        <dbReference type="EMBL" id="KAJ5330171.1"/>
    </source>
</evidence>
<feature type="domain" description="Rhodopsin" evidence="7">
    <location>
        <begin position="29"/>
        <end position="243"/>
    </location>
</feature>
<dbReference type="PANTHER" id="PTHR33048">
    <property type="entry name" value="PTH11-LIKE INTEGRAL MEMBRANE PROTEIN (AFU_ORTHOLOGUE AFUA_5G11245)"/>
    <property type="match status" value="1"/>
</dbReference>
<keyword evidence="4 6" id="KW-0472">Membrane</keyword>
<dbReference type="Pfam" id="PF20684">
    <property type="entry name" value="Fung_rhodopsin"/>
    <property type="match status" value="1"/>
</dbReference>
<protein>
    <recommendedName>
        <fullName evidence="7">Rhodopsin domain-containing protein</fullName>
    </recommendedName>
</protein>
<keyword evidence="3 6" id="KW-1133">Transmembrane helix</keyword>
<evidence type="ECO:0000313" key="9">
    <source>
        <dbReference type="Proteomes" id="UP001147695"/>
    </source>
</evidence>
<dbReference type="GO" id="GO:0016020">
    <property type="term" value="C:membrane"/>
    <property type="evidence" value="ECO:0007669"/>
    <property type="project" value="UniProtKB-SubCell"/>
</dbReference>
<evidence type="ECO:0000256" key="5">
    <source>
        <dbReference type="ARBA" id="ARBA00038359"/>
    </source>
</evidence>
<dbReference type="InterPro" id="IPR052337">
    <property type="entry name" value="SAT4-like"/>
</dbReference>
<dbReference type="PANTHER" id="PTHR33048:SF47">
    <property type="entry name" value="INTEGRAL MEMBRANE PROTEIN-RELATED"/>
    <property type="match status" value="1"/>
</dbReference>
<feature type="transmembrane region" description="Helical" evidence="6">
    <location>
        <begin position="12"/>
        <end position="33"/>
    </location>
</feature>
<organism evidence="8 9">
    <name type="scientific">Penicillium brevicompactum</name>
    <dbReference type="NCBI Taxonomy" id="5074"/>
    <lineage>
        <taxon>Eukaryota</taxon>
        <taxon>Fungi</taxon>
        <taxon>Dikarya</taxon>
        <taxon>Ascomycota</taxon>
        <taxon>Pezizomycotina</taxon>
        <taxon>Eurotiomycetes</taxon>
        <taxon>Eurotiomycetidae</taxon>
        <taxon>Eurotiales</taxon>
        <taxon>Aspergillaceae</taxon>
        <taxon>Penicillium</taxon>
    </lineage>
</organism>
<feature type="transmembrane region" description="Helical" evidence="6">
    <location>
        <begin position="125"/>
        <end position="145"/>
    </location>
</feature>
<comment type="similarity">
    <text evidence="5">Belongs to the SAT4 family.</text>
</comment>
<dbReference type="AlphaFoldDB" id="A0A9W9UBB5"/>
<evidence type="ECO:0000256" key="1">
    <source>
        <dbReference type="ARBA" id="ARBA00004141"/>
    </source>
</evidence>
<keyword evidence="2 6" id="KW-0812">Transmembrane</keyword>
<evidence type="ECO:0000256" key="2">
    <source>
        <dbReference type="ARBA" id="ARBA00022692"/>
    </source>
</evidence>
<reference evidence="8" key="1">
    <citation type="submission" date="2022-12" db="EMBL/GenBank/DDBJ databases">
        <authorList>
            <person name="Petersen C."/>
        </authorList>
    </citation>
    <scope>NUCLEOTIDE SEQUENCE</scope>
    <source>
        <strain evidence="8">IBT 35673</strain>
    </source>
</reference>
<evidence type="ECO:0000259" key="7">
    <source>
        <dbReference type="Pfam" id="PF20684"/>
    </source>
</evidence>
<proteinExistence type="inferred from homology"/>
<evidence type="ECO:0000256" key="6">
    <source>
        <dbReference type="SAM" id="Phobius"/>
    </source>
</evidence>
<feature type="transmembrane region" description="Helical" evidence="6">
    <location>
        <begin position="45"/>
        <end position="69"/>
    </location>
</feature>
<accession>A0A9W9UBB5</accession>
<reference evidence="8" key="2">
    <citation type="journal article" date="2023" name="IMA Fungus">
        <title>Comparative genomic study of the Penicillium genus elucidates a diverse pangenome and 15 lateral gene transfer events.</title>
        <authorList>
            <person name="Petersen C."/>
            <person name="Sorensen T."/>
            <person name="Nielsen M.R."/>
            <person name="Sondergaard T.E."/>
            <person name="Sorensen J.L."/>
            <person name="Fitzpatrick D.A."/>
            <person name="Frisvad J.C."/>
            <person name="Nielsen K.L."/>
        </authorList>
    </citation>
    <scope>NUCLEOTIDE SEQUENCE</scope>
    <source>
        <strain evidence="8">IBT 35673</strain>
    </source>
</reference>
<comment type="caution">
    <text evidence="8">The sequence shown here is derived from an EMBL/GenBank/DDBJ whole genome shotgun (WGS) entry which is preliminary data.</text>
</comment>
<feature type="transmembrane region" description="Helical" evidence="6">
    <location>
        <begin position="157"/>
        <end position="178"/>
    </location>
</feature>
<evidence type="ECO:0000256" key="4">
    <source>
        <dbReference type="ARBA" id="ARBA00023136"/>
    </source>
</evidence>
<dbReference type="InterPro" id="IPR049326">
    <property type="entry name" value="Rhodopsin_dom_fungi"/>
</dbReference>
<dbReference type="Proteomes" id="UP001147695">
    <property type="component" value="Unassembled WGS sequence"/>
</dbReference>
<gene>
    <name evidence="8" type="ORF">N7452_010561</name>
</gene>